<evidence type="ECO:0000259" key="1">
    <source>
        <dbReference type="Pfam" id="PF00534"/>
    </source>
</evidence>
<evidence type="ECO:0000259" key="3">
    <source>
        <dbReference type="Pfam" id="PF13439"/>
    </source>
</evidence>
<dbReference type="PANTHER" id="PTHR36836">
    <property type="entry name" value="COLANIC ACID BIOSYNTHESIS PROTEIN WCAK"/>
    <property type="match status" value="1"/>
</dbReference>
<evidence type="ECO:0000313" key="5">
    <source>
        <dbReference type="Proteomes" id="UP000824109"/>
    </source>
</evidence>
<dbReference type="Pfam" id="PF04230">
    <property type="entry name" value="PS_pyruv_trans"/>
    <property type="match status" value="1"/>
</dbReference>
<feature type="domain" description="Glycosyltransferase subfamily 4-like N-terminal" evidence="3">
    <location>
        <begin position="16"/>
        <end position="167"/>
    </location>
</feature>
<dbReference type="AlphaFoldDB" id="A0A9D1MCA5"/>
<dbReference type="Pfam" id="PF13439">
    <property type="entry name" value="Glyco_transf_4"/>
    <property type="match status" value="1"/>
</dbReference>
<dbReference type="InterPro" id="IPR007345">
    <property type="entry name" value="Polysacch_pyruvyl_Trfase"/>
</dbReference>
<dbReference type="InterPro" id="IPR028098">
    <property type="entry name" value="Glyco_trans_4-like_N"/>
</dbReference>
<organism evidence="4 5">
    <name type="scientific">Candidatus Ornithomonoglobus merdipullorum</name>
    <dbReference type="NCBI Taxonomy" id="2840895"/>
    <lineage>
        <taxon>Bacteria</taxon>
        <taxon>Bacillati</taxon>
        <taxon>Bacillota</taxon>
        <taxon>Clostridia</taxon>
        <taxon>Candidatus Ornithomonoglobus</taxon>
    </lineage>
</organism>
<evidence type="ECO:0000313" key="4">
    <source>
        <dbReference type="EMBL" id="HIU57579.1"/>
    </source>
</evidence>
<gene>
    <name evidence="4" type="primary">csaB</name>
    <name evidence="4" type="ORF">IAA61_07170</name>
</gene>
<name>A0A9D1MCA5_9FIRM</name>
<dbReference type="Gene3D" id="3.40.50.2000">
    <property type="entry name" value="Glycogen Phosphorylase B"/>
    <property type="match status" value="2"/>
</dbReference>
<dbReference type="Pfam" id="PF00534">
    <property type="entry name" value="Glycos_transf_1"/>
    <property type="match status" value="1"/>
</dbReference>
<dbReference type="InterPro" id="IPR001296">
    <property type="entry name" value="Glyco_trans_1"/>
</dbReference>
<dbReference type="Proteomes" id="UP000824109">
    <property type="component" value="Unassembled WGS sequence"/>
</dbReference>
<dbReference type="SUPFAM" id="SSF53756">
    <property type="entry name" value="UDP-Glycosyltransferase/glycogen phosphorylase"/>
    <property type="match status" value="1"/>
</dbReference>
<reference evidence="4" key="1">
    <citation type="submission" date="2020-10" db="EMBL/GenBank/DDBJ databases">
        <authorList>
            <person name="Gilroy R."/>
        </authorList>
    </citation>
    <scope>NUCLEOTIDE SEQUENCE</scope>
    <source>
        <strain evidence="4">USAMLcec3-3695</strain>
    </source>
</reference>
<feature type="domain" description="Polysaccharide pyruvyl transferase" evidence="2">
    <location>
        <begin position="387"/>
        <end position="671"/>
    </location>
</feature>
<dbReference type="InterPro" id="IPR019896">
    <property type="entry name" value="Polysacch_pyruvyl_Trfase_CsaB"/>
</dbReference>
<proteinExistence type="predicted"/>
<accession>A0A9D1MCA5</accession>
<evidence type="ECO:0000259" key="2">
    <source>
        <dbReference type="Pfam" id="PF04230"/>
    </source>
</evidence>
<protein>
    <submittedName>
        <fullName evidence="4">Polysaccharide pyruvyl transferase CsaB</fullName>
    </submittedName>
</protein>
<keyword evidence="4" id="KW-0808">Transferase</keyword>
<dbReference type="EMBL" id="DVNB01000075">
    <property type="protein sequence ID" value="HIU57579.1"/>
    <property type="molecule type" value="Genomic_DNA"/>
</dbReference>
<dbReference type="GO" id="GO:0016757">
    <property type="term" value="F:glycosyltransferase activity"/>
    <property type="evidence" value="ECO:0007669"/>
    <property type="project" value="InterPro"/>
</dbReference>
<dbReference type="NCBIfam" id="TIGR03609">
    <property type="entry name" value="S_layer_CsaB"/>
    <property type="match status" value="1"/>
</dbReference>
<feature type="domain" description="Glycosyl transferase family 1" evidence="1">
    <location>
        <begin position="177"/>
        <end position="347"/>
    </location>
</feature>
<comment type="caution">
    <text evidence="4">The sequence shown here is derived from an EMBL/GenBank/DDBJ whole genome shotgun (WGS) entry which is preliminary data.</text>
</comment>
<dbReference type="PANTHER" id="PTHR36836:SF1">
    <property type="entry name" value="COLANIC ACID BIOSYNTHESIS PROTEIN WCAK"/>
    <property type="match status" value="1"/>
</dbReference>
<reference evidence="4" key="2">
    <citation type="journal article" date="2021" name="PeerJ">
        <title>Extensive microbial diversity within the chicken gut microbiome revealed by metagenomics and culture.</title>
        <authorList>
            <person name="Gilroy R."/>
            <person name="Ravi A."/>
            <person name="Getino M."/>
            <person name="Pursley I."/>
            <person name="Horton D.L."/>
            <person name="Alikhan N.F."/>
            <person name="Baker D."/>
            <person name="Gharbi K."/>
            <person name="Hall N."/>
            <person name="Watson M."/>
            <person name="Adriaenssens E.M."/>
            <person name="Foster-Nyarko E."/>
            <person name="Jarju S."/>
            <person name="Secka A."/>
            <person name="Antonio M."/>
            <person name="Oren A."/>
            <person name="Chaudhuri R.R."/>
            <person name="La Ragione R."/>
            <person name="Hildebrand F."/>
            <person name="Pallen M.J."/>
        </authorList>
    </citation>
    <scope>NUCLEOTIDE SEQUENCE</scope>
    <source>
        <strain evidence="4">USAMLcec3-3695</strain>
    </source>
</reference>
<sequence>MKKNLNILLALMQLDIGGAETHVVELAKELKRKGHNPIVTSNGGVYVKELEENGIKHYRVPLQNKNPKNMIRSAKLLKRIITDENIDIVHSHARIPSFILGKLHKRMGFPFVTTAHWVFTTRFGLKYITDWGEKTVAVSEDIKTYLMDNYGVPESDIRVTINGIDTHKFSPDTDAADIRAEFGLSEDDTVIVYVSRMDESRSLVAKQLISIVPEIKDPKLKVLVVGDGDDFANVKAAADDVNKRLGRDCVLLAGARTDINKLVAPADLFVGVSRAALEAMAAEKPVIIAGNEGYIGLFDESKLGVGIDTNFCCRGCEESSPELLLKDINRFLALPDEERGKLAVYGRELIKQEYSVSRMAEDSLKVYEWALGKQDEILISGYYGFKNSGDDALLLAITNDLKRNIESPNIVVLSSNPKETMQRYRVKAVNRLNPIKIVKHMKKAGMLISGGGTLIQDSTSTQSLIYYLTVIRSAVKHGVKVMLYSNGIGPLNGKTNVHRSKKTLDKVDLITLRDPAALNALREIGVTRPQTVVTADPVFGMAKADRAGGREILRRFGVPDDGGRVLGVSVRRARDTDSGFETAIARVCDYAAERYGCHTVFIPMQPTRDEGISRSIMSKMKTKASLVNTRLDVNDMISVVAAADLCLGMRLHSLIYATCGNVPLIGLAYDPKIRSFMDYAGQELCLGIEDMSDEAIKGMIDHCFDNYDKIKERLAESYELLKSKAEMNGRLAAELYEKGSVTVEH</sequence>